<evidence type="ECO:0000256" key="6">
    <source>
        <dbReference type="PROSITE-ProRule" id="PRU01026"/>
    </source>
</evidence>
<evidence type="ECO:0000256" key="8">
    <source>
        <dbReference type="SAM" id="SignalP"/>
    </source>
</evidence>
<proteinExistence type="inferred from homology"/>
<keyword evidence="8" id="KW-0732">Signal</keyword>
<dbReference type="Gene3D" id="3.40.50.150">
    <property type="entry name" value="Vaccinia Virus protein VP39"/>
    <property type="match status" value="1"/>
</dbReference>
<dbReference type="InterPro" id="IPR029063">
    <property type="entry name" value="SAM-dependent_MTases_sf"/>
</dbReference>
<dbReference type="GO" id="GO:0003723">
    <property type="term" value="F:RNA binding"/>
    <property type="evidence" value="ECO:0007669"/>
    <property type="project" value="UniProtKB-UniRule"/>
</dbReference>
<name>A0A8E0S759_9TREM</name>
<protein>
    <recommendedName>
        <fullName evidence="7">rRNA adenine N(6)-methyltransferase</fullName>
        <ecNumber evidence="7">2.1.1.-</ecNumber>
    </recommendedName>
</protein>
<feature type="signal peptide" evidence="8">
    <location>
        <begin position="1"/>
        <end position="17"/>
    </location>
</feature>
<reference evidence="10" key="1">
    <citation type="submission" date="2019-05" db="EMBL/GenBank/DDBJ databases">
        <title>Annotation for the trematode Fasciolopsis buski.</title>
        <authorList>
            <person name="Choi Y.-J."/>
        </authorList>
    </citation>
    <scope>NUCLEOTIDE SEQUENCE</scope>
    <source>
        <strain evidence="10">HT</strain>
        <tissue evidence="10">Whole worm</tissue>
    </source>
</reference>
<feature type="binding site" evidence="6">
    <location>
        <position position="182"/>
    </location>
    <ligand>
        <name>S-adenosyl-L-methionine</name>
        <dbReference type="ChEBI" id="CHEBI:59789"/>
    </ligand>
</feature>
<evidence type="ECO:0000256" key="2">
    <source>
        <dbReference type="ARBA" id="ARBA00022603"/>
    </source>
</evidence>
<dbReference type="GO" id="GO:0000179">
    <property type="term" value="F:rRNA (adenine-N6,N6-)-dimethyltransferase activity"/>
    <property type="evidence" value="ECO:0007669"/>
    <property type="project" value="UniProtKB-UniRule"/>
</dbReference>
<accession>A0A8E0S759</accession>
<dbReference type="AlphaFoldDB" id="A0A8E0S759"/>
<dbReference type="PANTHER" id="PTHR11727:SF17">
    <property type="entry name" value="DIMETHYLADENOSINE TRANSFERASE 1, MITOCHONDRIAL"/>
    <property type="match status" value="1"/>
</dbReference>
<comment type="caution">
    <text evidence="10">The sequence shown here is derived from an EMBL/GenBank/DDBJ whole genome shotgun (WGS) entry which is preliminary data.</text>
</comment>
<feature type="domain" description="Ribosomal RNA adenine methylase transferase N-terminal" evidence="9">
    <location>
        <begin position="53"/>
        <end position="275"/>
    </location>
</feature>
<feature type="binding site" evidence="6">
    <location>
        <position position="73"/>
    </location>
    <ligand>
        <name>S-adenosyl-L-methionine</name>
        <dbReference type="ChEBI" id="CHEBI:59789"/>
    </ligand>
</feature>
<feature type="non-terminal residue" evidence="10">
    <location>
        <position position="404"/>
    </location>
</feature>
<keyword evidence="11" id="KW-1185">Reference proteome</keyword>
<dbReference type="GO" id="GO:0005759">
    <property type="term" value="C:mitochondrial matrix"/>
    <property type="evidence" value="ECO:0007669"/>
    <property type="project" value="TreeGrafter"/>
</dbReference>
<dbReference type="SUPFAM" id="SSF53335">
    <property type="entry name" value="S-adenosyl-L-methionine-dependent methyltransferases"/>
    <property type="match status" value="1"/>
</dbReference>
<comment type="subcellular location">
    <subcellularLocation>
        <location evidence="1">Mitochondrion</location>
    </subcellularLocation>
</comment>
<dbReference type="SMART" id="SM00650">
    <property type="entry name" value="rADc"/>
    <property type="match status" value="1"/>
</dbReference>
<dbReference type="EC" id="2.1.1.-" evidence="7"/>
<evidence type="ECO:0000313" key="11">
    <source>
        <dbReference type="Proteomes" id="UP000728185"/>
    </source>
</evidence>
<dbReference type="GO" id="GO:0006391">
    <property type="term" value="P:transcription initiation at mitochondrial promoter"/>
    <property type="evidence" value="ECO:0007669"/>
    <property type="project" value="TreeGrafter"/>
</dbReference>
<dbReference type="PANTHER" id="PTHR11727">
    <property type="entry name" value="DIMETHYLADENOSINE TRANSFERASE"/>
    <property type="match status" value="1"/>
</dbReference>
<dbReference type="InterPro" id="IPR001737">
    <property type="entry name" value="KsgA/Erm"/>
</dbReference>
<dbReference type="InterPro" id="IPR020598">
    <property type="entry name" value="rRNA_Ade_methylase_Trfase_N"/>
</dbReference>
<evidence type="ECO:0000256" key="4">
    <source>
        <dbReference type="ARBA" id="ARBA00022691"/>
    </source>
</evidence>
<feature type="chain" id="PRO_5034446559" description="rRNA adenine N(6)-methyltransferase" evidence="8">
    <location>
        <begin position="18"/>
        <end position="404"/>
    </location>
</feature>
<dbReference type="Pfam" id="PF00398">
    <property type="entry name" value="RrnaAD"/>
    <property type="match status" value="1"/>
</dbReference>
<organism evidence="10 11">
    <name type="scientific">Fasciolopsis buskii</name>
    <dbReference type="NCBI Taxonomy" id="27845"/>
    <lineage>
        <taxon>Eukaryota</taxon>
        <taxon>Metazoa</taxon>
        <taxon>Spiralia</taxon>
        <taxon>Lophotrochozoa</taxon>
        <taxon>Platyhelminthes</taxon>
        <taxon>Trematoda</taxon>
        <taxon>Digenea</taxon>
        <taxon>Plagiorchiida</taxon>
        <taxon>Echinostomata</taxon>
        <taxon>Echinostomatoidea</taxon>
        <taxon>Fasciolidae</taxon>
        <taxon>Fasciolopsis</taxon>
    </lineage>
</organism>
<dbReference type="InterPro" id="IPR020596">
    <property type="entry name" value="rRNA_Ade_Mease_Trfase_CS"/>
</dbReference>
<keyword evidence="3 6" id="KW-0808">Transferase</keyword>
<feature type="binding site" evidence="6">
    <location>
        <position position="48"/>
    </location>
    <ligand>
        <name>S-adenosyl-L-methionine</name>
        <dbReference type="ChEBI" id="CHEBI:59789"/>
    </ligand>
</feature>
<feature type="binding site" evidence="6">
    <location>
        <position position="95"/>
    </location>
    <ligand>
        <name>S-adenosyl-L-methionine</name>
        <dbReference type="ChEBI" id="CHEBI:59789"/>
    </ligand>
</feature>
<dbReference type="PROSITE" id="PS01131">
    <property type="entry name" value="RRNA_A_DIMETH"/>
    <property type="match status" value="1"/>
</dbReference>
<evidence type="ECO:0000256" key="7">
    <source>
        <dbReference type="RuleBase" id="RU362106"/>
    </source>
</evidence>
<dbReference type="Gene3D" id="1.10.8.100">
    <property type="entry name" value="Ribosomal RNA adenine dimethylase-like, domain 2"/>
    <property type="match status" value="1"/>
</dbReference>
<dbReference type="OrthoDB" id="16079at2759"/>
<keyword evidence="2 6" id="KW-0489">Methyltransferase</keyword>
<keyword evidence="5 6" id="KW-0694">RNA-binding</keyword>
<feature type="binding site" evidence="6">
    <location>
        <position position="46"/>
    </location>
    <ligand>
        <name>S-adenosyl-L-methionine</name>
        <dbReference type="ChEBI" id="CHEBI:59789"/>
    </ligand>
</feature>
<dbReference type="Proteomes" id="UP000728185">
    <property type="component" value="Unassembled WGS sequence"/>
</dbReference>
<keyword evidence="7" id="KW-0698">rRNA processing</keyword>
<evidence type="ECO:0000313" key="10">
    <source>
        <dbReference type="EMBL" id="KAA0198404.1"/>
    </source>
</evidence>
<evidence type="ECO:0000259" key="9">
    <source>
        <dbReference type="SMART" id="SM00650"/>
    </source>
</evidence>
<keyword evidence="4 6" id="KW-0949">S-adenosyl-L-methionine</keyword>
<sequence>FRCFLLVAFVINILLLFQPPYLPPLPSLREVLRIYGLRAQKQLSQNFLLQPASLNGFVKRAGSLRNAYVLEVGPGPGGLTRAILACQPKHLVVVELDRRFIPSLEELRMAASEMGIKMDIYRQDILKFNADGIFPPEARMTTEAWGTYSEKTSQCDSWDCNLDASTAALVPTHTPRVRVLGNLPFNISTALTVQWLHDMAERRGLWRYGRVPLTLTFQKEVGQRLAADVWHEQRSRLSVMAQAYCEVKYLQDIPGTAFLPKPKVDAALVRLTPLAQPIIPVPFPYVEKVVRNAFQFRNKHVVRGLEALFPSDRPDLVIQLFKEAGVIPSKRPTQLTLLEFRDLCFVYQRICSVERELFDFNHLVPKNLPLWNRRKQIQREILGTDEALTADYVQREINRTRINQ</sequence>
<gene>
    <name evidence="10" type="ORF">FBUS_06003</name>
</gene>
<dbReference type="PROSITE" id="PS51689">
    <property type="entry name" value="SAM_RNA_A_N6_MT"/>
    <property type="match status" value="1"/>
</dbReference>
<dbReference type="InterPro" id="IPR023165">
    <property type="entry name" value="rRNA_Ade_diMease-like_C"/>
</dbReference>
<evidence type="ECO:0000256" key="5">
    <source>
        <dbReference type="ARBA" id="ARBA00022884"/>
    </source>
</evidence>
<comment type="similarity">
    <text evidence="6 7">Belongs to the class I-like SAM-binding methyltransferase superfamily. rRNA adenine N(6)-methyltransferase family.</text>
</comment>
<dbReference type="GO" id="GO:0034246">
    <property type="term" value="F:mitochondrial transcription factor activity"/>
    <property type="evidence" value="ECO:0007669"/>
    <property type="project" value="TreeGrafter"/>
</dbReference>
<feature type="binding site" evidence="6">
    <location>
        <position position="124"/>
    </location>
    <ligand>
        <name>S-adenosyl-L-methionine</name>
        <dbReference type="ChEBI" id="CHEBI:59789"/>
    </ligand>
</feature>
<evidence type="ECO:0000256" key="1">
    <source>
        <dbReference type="ARBA" id="ARBA00004173"/>
    </source>
</evidence>
<dbReference type="EMBL" id="LUCM01001760">
    <property type="protein sequence ID" value="KAA0198404.1"/>
    <property type="molecule type" value="Genomic_DNA"/>
</dbReference>
<dbReference type="CDD" id="cd02440">
    <property type="entry name" value="AdoMet_MTases"/>
    <property type="match status" value="1"/>
</dbReference>
<evidence type="ECO:0000256" key="3">
    <source>
        <dbReference type="ARBA" id="ARBA00022679"/>
    </source>
</evidence>